<dbReference type="Gene3D" id="1.50.10.100">
    <property type="entry name" value="Chondroitin AC/alginate lyase"/>
    <property type="match status" value="1"/>
</dbReference>
<dbReference type="Gene3D" id="2.70.98.10">
    <property type="match status" value="1"/>
</dbReference>
<comment type="caution">
    <text evidence="8">The sequence shown here is derived from an EMBL/GenBank/DDBJ whole genome shotgun (WGS) entry which is preliminary data.</text>
</comment>
<feature type="domain" description="Polysaccharide lyase 8 N-terminal alpha-helical" evidence="7">
    <location>
        <begin position="41"/>
        <end position="382"/>
    </location>
</feature>
<evidence type="ECO:0000256" key="1">
    <source>
        <dbReference type="ARBA" id="ARBA00006699"/>
    </source>
</evidence>
<evidence type="ECO:0000313" key="8">
    <source>
        <dbReference type="EMBL" id="MBC1777402.1"/>
    </source>
</evidence>
<feature type="active site" evidence="4">
    <location>
        <position position="353"/>
    </location>
</feature>
<dbReference type="GO" id="GO:0030246">
    <property type="term" value="F:carbohydrate binding"/>
    <property type="evidence" value="ECO:0007669"/>
    <property type="project" value="InterPro"/>
</dbReference>
<dbReference type="Pfam" id="PF02278">
    <property type="entry name" value="Lyase_8"/>
    <property type="match status" value="1"/>
</dbReference>
<dbReference type="PANTHER" id="PTHR38481">
    <property type="entry name" value="HYALURONATE LYASE"/>
    <property type="match status" value="1"/>
</dbReference>
<protein>
    <recommendedName>
        <fullName evidence="10">Hyaluronate lyase</fullName>
    </recommendedName>
</protein>
<evidence type="ECO:0000256" key="5">
    <source>
        <dbReference type="SAM" id="SignalP"/>
    </source>
</evidence>
<gene>
    <name evidence="8" type="ORF">HCA46_01025</name>
</gene>
<dbReference type="InterPro" id="IPR011013">
    <property type="entry name" value="Gal_mutarotase_sf_dom"/>
</dbReference>
<keyword evidence="2 5" id="KW-0732">Signal</keyword>
<proteinExistence type="inferred from homology"/>
<evidence type="ECO:0000259" key="6">
    <source>
        <dbReference type="Pfam" id="PF02278"/>
    </source>
</evidence>
<dbReference type="InterPro" id="IPR012970">
    <property type="entry name" value="Lyase_8_alpha_N"/>
</dbReference>
<evidence type="ECO:0000259" key="7">
    <source>
        <dbReference type="Pfam" id="PF08124"/>
    </source>
</evidence>
<dbReference type="SUPFAM" id="SSF74650">
    <property type="entry name" value="Galactose mutarotase-like"/>
    <property type="match status" value="1"/>
</dbReference>
<dbReference type="GO" id="GO:0005975">
    <property type="term" value="P:carbohydrate metabolic process"/>
    <property type="evidence" value="ECO:0007669"/>
    <property type="project" value="InterPro"/>
</dbReference>
<name>A0A7X1CGY9_9LIST</name>
<organism evidence="8 9">
    <name type="scientific">Listeria booriae</name>
    <dbReference type="NCBI Taxonomy" id="1552123"/>
    <lineage>
        <taxon>Bacteria</taxon>
        <taxon>Bacillati</taxon>
        <taxon>Bacillota</taxon>
        <taxon>Bacilli</taxon>
        <taxon>Bacillales</taxon>
        <taxon>Listeriaceae</taxon>
        <taxon>Listeria</taxon>
    </lineage>
</organism>
<comment type="similarity">
    <text evidence="1">Belongs to the polysaccharide lyase 8 family.</text>
</comment>
<dbReference type="SUPFAM" id="SSF49863">
    <property type="entry name" value="Hyaluronate lyase-like, C-terminal domain"/>
    <property type="match status" value="1"/>
</dbReference>
<evidence type="ECO:0000256" key="2">
    <source>
        <dbReference type="ARBA" id="ARBA00022729"/>
    </source>
</evidence>
<evidence type="ECO:0008006" key="10">
    <source>
        <dbReference type="Google" id="ProtNLM"/>
    </source>
</evidence>
<evidence type="ECO:0000256" key="3">
    <source>
        <dbReference type="ARBA" id="ARBA00023239"/>
    </source>
</evidence>
<sequence>MQKYVVSGILALLLVFACSDKAFAEGFTQTPAENAKTLKNWEASLVGKDLDKSSTADLTELVQAKDRNLESTILSKYTTNSEMLFTDMPKTVKGDDKDSKPTRWTSAQWTTMAERIEEMATLYKTPTSKYYYQKELGATLATKISYALDWYSNNIYSSTIGVNGSNWYDNQIATPLSLVNTLVLMRGPDSKTEGTVSTEKEPVKISDDTFQKYMDAIDYFEPSTYNGTSQSGNVVGTAANRANKGFVVIMRGIVDSNPAKTQVGIDMLRRAYLTVNTGDGFYADGTFIQHSYVPYTTGYGADALARFADLYRLFDGTTGMKYYTGSTAIFNLLDKTYQPALYQDETLDMTRGRVISFEDSTSADTAYKMLYDMYTISSMNRQVGYTDKYYNMIKSAIFTKSLTADFYTNMSVPQAQTFQKLLQDGTVSNKYPEQTKNVMMSRANQMIDVKPEYTAGVSMFSKNTSAFEYMEGNNKMGFYTGTGVLSLYNGDRSFQGNYYPTVGMTSLPGTTTDLLTRDLTSDDSSLLYANTESWSGGISDGINGSASMDYTMKNVTSSNLQANKSWFFLDGKIVAVGNNIKNDGNRNTQTIVENRQLTSDNAQFSVNGKDILQNEAPDTVSKARWAYLDNSNPSQSVGYIFPYPTAVNAYKQEQTGNWNELASRNKSKTVTSTYAGLTIPHGTNPTDSSYIYVILPGKTKEETEKAANTIGIGMPGLSITNSNTTQGVLDESKKLLIYNYRKPVKSGFSGWDKDYSNSAYTSGSIMIRYTGNTKTVTLADPTMKQNSVRFSVPKENYTLPASSDNATIESSGDEWLITVDTSAKNGQSYSYTFEQSGLRSFAAPLSDETKRNITFTPIQ</sequence>
<dbReference type="RefSeq" id="WP_185494263.1">
    <property type="nucleotide sequence ID" value="NZ_JAARUV010000001.1"/>
</dbReference>
<reference evidence="8 9" key="1">
    <citation type="submission" date="2020-03" db="EMBL/GenBank/DDBJ databases">
        <title>Soil Listeria distribution.</title>
        <authorList>
            <person name="Liao J."/>
            <person name="Wiedmann M."/>
        </authorList>
    </citation>
    <scope>NUCLEOTIDE SEQUENCE [LARGE SCALE GENOMIC DNA]</scope>
    <source>
        <strain evidence="8 9">FSL L7-1017</strain>
    </source>
</reference>
<dbReference type="PANTHER" id="PTHR38481:SF1">
    <property type="entry name" value="HYALURONATE LYASE"/>
    <property type="match status" value="1"/>
</dbReference>
<dbReference type="InterPro" id="IPR014718">
    <property type="entry name" value="GH-type_carb-bd"/>
</dbReference>
<dbReference type="InterPro" id="IPR011071">
    <property type="entry name" value="Lyase_8-like_C"/>
</dbReference>
<evidence type="ECO:0000313" key="9">
    <source>
        <dbReference type="Proteomes" id="UP000547643"/>
    </source>
</evidence>
<dbReference type="Gene3D" id="2.60.220.10">
    <property type="entry name" value="Polysaccharide lyase family 8-like, C-terminal"/>
    <property type="match status" value="1"/>
</dbReference>
<dbReference type="PROSITE" id="PS51257">
    <property type="entry name" value="PROKAR_LIPOPROTEIN"/>
    <property type="match status" value="1"/>
</dbReference>
<dbReference type="GO" id="GO:0005576">
    <property type="term" value="C:extracellular region"/>
    <property type="evidence" value="ECO:0007669"/>
    <property type="project" value="InterPro"/>
</dbReference>
<feature type="active site" evidence="4">
    <location>
        <position position="299"/>
    </location>
</feature>
<feature type="signal peptide" evidence="5">
    <location>
        <begin position="1"/>
        <end position="24"/>
    </location>
</feature>
<dbReference type="SUPFAM" id="SSF48230">
    <property type="entry name" value="Chondroitin AC/alginate lyase"/>
    <property type="match status" value="1"/>
</dbReference>
<dbReference type="GO" id="GO:0016837">
    <property type="term" value="F:carbon-oxygen lyase activity, acting on polysaccharides"/>
    <property type="evidence" value="ECO:0007669"/>
    <property type="project" value="UniProtKB-ARBA"/>
</dbReference>
<feature type="domain" description="Polysaccharide lyase family 8 central" evidence="6">
    <location>
        <begin position="443"/>
        <end position="698"/>
    </location>
</feature>
<accession>A0A7X1CGY9</accession>
<dbReference type="InterPro" id="IPR003159">
    <property type="entry name" value="Lyase_8_central_dom"/>
</dbReference>
<dbReference type="EMBL" id="JAARUV010000001">
    <property type="protein sequence ID" value="MBC1777402.1"/>
    <property type="molecule type" value="Genomic_DNA"/>
</dbReference>
<dbReference type="AlphaFoldDB" id="A0A7X1CGY9"/>
<evidence type="ECO:0000256" key="4">
    <source>
        <dbReference type="PIRSR" id="PIRSR638970-1"/>
    </source>
</evidence>
<feature type="chain" id="PRO_5030509392" description="Hyaluronate lyase" evidence="5">
    <location>
        <begin position="25"/>
        <end position="859"/>
    </location>
</feature>
<feature type="active site" evidence="4">
    <location>
        <position position="290"/>
    </location>
</feature>
<dbReference type="Proteomes" id="UP000547643">
    <property type="component" value="Unassembled WGS sequence"/>
</dbReference>
<dbReference type="Pfam" id="PF08124">
    <property type="entry name" value="Lyase_8_N"/>
    <property type="match status" value="1"/>
</dbReference>
<dbReference type="InterPro" id="IPR038970">
    <property type="entry name" value="Lyase_8"/>
</dbReference>
<keyword evidence="3" id="KW-0456">Lyase</keyword>
<dbReference type="InterPro" id="IPR008929">
    <property type="entry name" value="Chondroitin_lyas"/>
</dbReference>